<protein>
    <submittedName>
        <fullName evidence="2">Uncharacterized protein</fullName>
    </submittedName>
</protein>
<feature type="compositionally biased region" description="Basic and acidic residues" evidence="1">
    <location>
        <begin position="11"/>
        <end position="26"/>
    </location>
</feature>
<sequence length="219" mass="24223">MEGRWSSVATAKEDGGESRPPLEKGGSDITAAAAATHGGASIRRLHERKHERGGGPQGWPEWPTPTRRAAHHTYNIGPSMSVIDLGRRRPLVEVELCVPDRYLGLVQVSGLSNGLGRATRPYFRWIELTQSQPDTPIDETELYLSVVECDDKGHTCSLGWTPSGLRRRHTTAGGRDEAGSSRPISTPNESVELLRRDFQAMQTHILRVMEDHTLTQDQL</sequence>
<gene>
    <name evidence="2" type="ORF">Scep_014523</name>
</gene>
<feature type="region of interest" description="Disordered" evidence="1">
    <location>
        <begin position="1"/>
        <end position="69"/>
    </location>
</feature>
<reference evidence="2 3" key="1">
    <citation type="submission" date="2024-01" db="EMBL/GenBank/DDBJ databases">
        <title>Genome assemblies of Stephania.</title>
        <authorList>
            <person name="Yang L."/>
        </authorList>
    </citation>
    <scope>NUCLEOTIDE SEQUENCE [LARGE SCALE GENOMIC DNA]</scope>
    <source>
        <strain evidence="2">JXDWG</strain>
        <tissue evidence="2">Leaf</tissue>
    </source>
</reference>
<evidence type="ECO:0000313" key="3">
    <source>
        <dbReference type="Proteomes" id="UP001419268"/>
    </source>
</evidence>
<feature type="compositionally biased region" description="Low complexity" evidence="1">
    <location>
        <begin position="30"/>
        <end position="40"/>
    </location>
</feature>
<accession>A0AAP0NZG8</accession>
<dbReference type="AlphaFoldDB" id="A0AAP0NZG8"/>
<organism evidence="2 3">
    <name type="scientific">Stephania cephalantha</name>
    <dbReference type="NCBI Taxonomy" id="152367"/>
    <lineage>
        <taxon>Eukaryota</taxon>
        <taxon>Viridiplantae</taxon>
        <taxon>Streptophyta</taxon>
        <taxon>Embryophyta</taxon>
        <taxon>Tracheophyta</taxon>
        <taxon>Spermatophyta</taxon>
        <taxon>Magnoliopsida</taxon>
        <taxon>Ranunculales</taxon>
        <taxon>Menispermaceae</taxon>
        <taxon>Menispermoideae</taxon>
        <taxon>Cissampelideae</taxon>
        <taxon>Stephania</taxon>
    </lineage>
</organism>
<evidence type="ECO:0000313" key="2">
    <source>
        <dbReference type="EMBL" id="KAK9125677.1"/>
    </source>
</evidence>
<comment type="caution">
    <text evidence="2">The sequence shown here is derived from an EMBL/GenBank/DDBJ whole genome shotgun (WGS) entry which is preliminary data.</text>
</comment>
<name>A0AAP0NZG8_9MAGN</name>
<evidence type="ECO:0000256" key="1">
    <source>
        <dbReference type="SAM" id="MobiDB-lite"/>
    </source>
</evidence>
<dbReference type="Proteomes" id="UP001419268">
    <property type="component" value="Unassembled WGS sequence"/>
</dbReference>
<dbReference type="EMBL" id="JBBNAG010000006">
    <property type="protein sequence ID" value="KAK9125677.1"/>
    <property type="molecule type" value="Genomic_DNA"/>
</dbReference>
<feature type="region of interest" description="Disordered" evidence="1">
    <location>
        <begin position="163"/>
        <end position="188"/>
    </location>
</feature>
<keyword evidence="3" id="KW-1185">Reference proteome</keyword>
<proteinExistence type="predicted"/>